<dbReference type="InterPro" id="IPR020845">
    <property type="entry name" value="AMP-binding_CS"/>
</dbReference>
<dbReference type="RefSeq" id="WP_067879004.1">
    <property type="nucleotide sequence ID" value="NZ_JAAXOP010000004.1"/>
</dbReference>
<dbReference type="InterPro" id="IPR025110">
    <property type="entry name" value="AMP-bd_C"/>
</dbReference>
<dbReference type="InterPro" id="IPR000873">
    <property type="entry name" value="AMP-dep_synth/lig_dom"/>
</dbReference>
<dbReference type="InterPro" id="IPR001242">
    <property type="entry name" value="Condensation_dom"/>
</dbReference>
<dbReference type="GO" id="GO:0031177">
    <property type="term" value="F:phosphopantetheine binding"/>
    <property type="evidence" value="ECO:0007669"/>
    <property type="project" value="InterPro"/>
</dbReference>
<dbReference type="PANTHER" id="PTHR45527">
    <property type="entry name" value="NONRIBOSOMAL PEPTIDE SYNTHETASE"/>
    <property type="match status" value="1"/>
</dbReference>
<dbReference type="SUPFAM" id="SSF56801">
    <property type="entry name" value="Acetyl-CoA synthetase-like"/>
    <property type="match status" value="1"/>
</dbReference>
<dbReference type="Pfam" id="PF00501">
    <property type="entry name" value="AMP-binding"/>
    <property type="match status" value="1"/>
</dbReference>
<dbReference type="PANTHER" id="PTHR45527:SF1">
    <property type="entry name" value="FATTY ACID SYNTHASE"/>
    <property type="match status" value="1"/>
</dbReference>
<feature type="domain" description="Carrier" evidence="4">
    <location>
        <begin position="994"/>
        <end position="1068"/>
    </location>
</feature>
<dbReference type="InterPro" id="IPR009081">
    <property type="entry name" value="PP-bd_ACP"/>
</dbReference>
<dbReference type="NCBIfam" id="TIGR01733">
    <property type="entry name" value="AA-adenyl-dom"/>
    <property type="match status" value="1"/>
</dbReference>
<dbReference type="Pfam" id="PF00668">
    <property type="entry name" value="Condensation"/>
    <property type="match status" value="2"/>
</dbReference>
<dbReference type="EMBL" id="JAAXOP010000004">
    <property type="protein sequence ID" value="NKY50329.1"/>
    <property type="molecule type" value="Genomic_DNA"/>
</dbReference>
<gene>
    <name evidence="5" type="ORF">HGA08_08920</name>
</gene>
<dbReference type="CDD" id="cd05930">
    <property type="entry name" value="A_NRPS"/>
    <property type="match status" value="1"/>
</dbReference>
<dbReference type="SUPFAM" id="SSF52777">
    <property type="entry name" value="CoA-dependent acyltransferases"/>
    <property type="match status" value="4"/>
</dbReference>
<dbReference type="Gene3D" id="2.30.38.10">
    <property type="entry name" value="Luciferase, Domain 3"/>
    <property type="match status" value="1"/>
</dbReference>
<dbReference type="GO" id="GO:0008610">
    <property type="term" value="P:lipid biosynthetic process"/>
    <property type="evidence" value="ECO:0007669"/>
    <property type="project" value="UniProtKB-ARBA"/>
</dbReference>
<evidence type="ECO:0000256" key="2">
    <source>
        <dbReference type="ARBA" id="ARBA00022450"/>
    </source>
</evidence>
<dbReference type="InterPro" id="IPR036736">
    <property type="entry name" value="ACP-like_sf"/>
</dbReference>
<sequence length="1539" mass="165273">MTMSDGDAQIEDVLALAPLQEGLFSLSHLSGDDDVYTIPFVVDIDGPLDGSRMRRAMEALLRRHSNLRAVFWDEDLPRPVQIVPSDVELPWSEIDSAPEELDTVTAAEIRRGFDLSRGPALRVLLVRVPSDGAGVERRRMIVTMHHILIDGWSLGLFFTELRALYGSGGSARELPPVRPYRDYIAWLAAQDMASAQQRWVEYLGVVDGPLMVADGGAAMGIDSAEVSAPAEITRFTLSADETARVRTWARTQGLTLNTVVQFAWTLVLSRLTDRSDVVYGTVVTGRPDQLPGVEHIIGLFLNTVAVAFRLDPDGSAAAECARLQRESAAMRELGYLSLSAVQRAAGHGALFDTMFVFQNAPMEEAFNDATLDGGVTLRPVMTENLTHYPLTVVSHLLGDELMVVVEAVRESVPYLPDDIGAAMLAVLRELPESTHTRCAELEVLPRPDAQALLRASTTASVADLDTVSATSIFTLFARQAAATPDAVALTTDDVVLTYRELHEQSARLAGELIAAGIGPERVVAVLLPRGPRAIVTVLATLAAGGAYVPVDLALPAARIESILRQSAPQLVVTDTDHGALLDEDGAPLFEEHRVLRLDDPRVARRIDTRPSEPPESAGHSAGSAYLIFTSGSTGEPKGVIGTHEAVISYFLDHRERVYRPAVARLGRKLRIAHAWSLSFDASWQPLIGLLDGHALHLFDDEAMRDAHCLVAGMDRYGLDMIDTTPSLFRQLTAAGLLRRPPAVVALGGEAIDSQLWEQLRALPEVAVHNCYGPTETTVEAVVADVSTIDAAEPHADAPTIGTPTAGTSGYVLDSRLRPVPVGVIGELYVAGPQLARGYAARPGGTADRFVADPLHAGGRMYRTGDLVRRRSDGRLTYLGRADAQVKVRGYRIEIGEVDTALRMLPEVAAAAATVLRRGAGAGLVGFVAGAPGSALDPVAMRAALAKRLPAYMIPSRIVVVPRLPVTVNGKLDVRELERLAENALGDGSGARKTPPATPTEKTLGALIGEVFEGRAPGVDEDFFALGMDSIVAIALVNRARRAGLAVNARTVLANPTIRDLAAALDRGVTQVSSGDGETYGQVPPLPIVSWMFDHGNYRRFTQNMLLTVPEGVTRADLTTMLQTVLDGHDVLRSHLTHTAAGPRLITREPGAVQAAEVLTWIVDIPAAAGGADLRDATHAALEEIDPDTGNMVRAAWFRRPAGGDLLFLAIHHIAVDVVSWHILTSDLTAAWEQICSGATPKVLDEPTSYRAFSQLLWERADNVDSRTRQRDYWAAQVQAPDPAIGHRKPDPAVDTWASLQATMIRTPTATTAAVLRTASRDEGVREALLTALTITLASWRRGRGQDPTDGALIALESHGRADEVIGADTSGTVGWFTTVFPVRLGAGASTVDIDTAEVDPVAVRRLLTEITGHIAEIPFNGLDFGLLQQVAGVSELAGVAEPQVEFNYLGRADLMRNDSADWSIVTDETFADAMPIAPEPDLPLRYALDVVAGVEGGPDGPVLTTQWRWSSTLFTSEDAVRLAALWNRSIAAVAAAVDH</sequence>
<keyword evidence="3" id="KW-0597">Phosphoprotein</keyword>
<comment type="caution">
    <text evidence="5">The sequence shown here is derived from an EMBL/GenBank/DDBJ whole genome shotgun (WGS) entry which is preliminary data.</text>
</comment>
<dbReference type="PROSITE" id="PS50075">
    <property type="entry name" value="CARRIER"/>
    <property type="match status" value="1"/>
</dbReference>
<dbReference type="FunFam" id="3.40.50.980:FF:000001">
    <property type="entry name" value="Non-ribosomal peptide synthetase"/>
    <property type="match status" value="1"/>
</dbReference>
<dbReference type="Pfam" id="PF00550">
    <property type="entry name" value="PP-binding"/>
    <property type="match status" value="1"/>
</dbReference>
<keyword evidence="6" id="KW-1185">Reference proteome</keyword>
<dbReference type="GO" id="GO:0044550">
    <property type="term" value="P:secondary metabolite biosynthetic process"/>
    <property type="evidence" value="ECO:0007669"/>
    <property type="project" value="TreeGrafter"/>
</dbReference>
<dbReference type="InterPro" id="IPR023213">
    <property type="entry name" value="CAT-like_dom_sf"/>
</dbReference>
<dbReference type="PROSITE" id="PS00455">
    <property type="entry name" value="AMP_BINDING"/>
    <property type="match status" value="1"/>
</dbReference>
<dbReference type="GO" id="GO:0003824">
    <property type="term" value="F:catalytic activity"/>
    <property type="evidence" value="ECO:0007669"/>
    <property type="project" value="InterPro"/>
</dbReference>
<dbReference type="InterPro" id="IPR020806">
    <property type="entry name" value="PKS_PP-bd"/>
</dbReference>
<protein>
    <submittedName>
        <fullName evidence="5">Non-ribosomal peptide synthetase</fullName>
    </submittedName>
</protein>
<evidence type="ECO:0000259" key="4">
    <source>
        <dbReference type="PROSITE" id="PS50075"/>
    </source>
</evidence>
<evidence type="ECO:0000256" key="3">
    <source>
        <dbReference type="ARBA" id="ARBA00022553"/>
    </source>
</evidence>
<dbReference type="UniPathway" id="UPA00011"/>
<keyword evidence="2" id="KW-0596">Phosphopantetheine</keyword>
<dbReference type="Gene3D" id="3.30.559.30">
    <property type="entry name" value="Nonribosomal peptide synthetase, condensation domain"/>
    <property type="match status" value="2"/>
</dbReference>
<reference evidence="5 6" key="1">
    <citation type="submission" date="2020-04" db="EMBL/GenBank/DDBJ databases">
        <title>MicrobeNet Type strains.</title>
        <authorList>
            <person name="Nicholson A.C."/>
        </authorList>
    </citation>
    <scope>NUCLEOTIDE SEQUENCE [LARGE SCALE GENOMIC DNA]</scope>
    <source>
        <strain evidence="5 6">JCM 12354</strain>
    </source>
</reference>
<proteinExistence type="predicted"/>
<dbReference type="Proteomes" id="UP000565711">
    <property type="component" value="Unassembled WGS sequence"/>
</dbReference>
<dbReference type="Gene3D" id="3.40.50.980">
    <property type="match status" value="2"/>
</dbReference>
<dbReference type="Gene3D" id="1.10.1200.10">
    <property type="entry name" value="ACP-like"/>
    <property type="match status" value="1"/>
</dbReference>
<evidence type="ECO:0000256" key="1">
    <source>
        <dbReference type="ARBA" id="ARBA00001957"/>
    </source>
</evidence>
<accession>A0A846Y189</accession>
<dbReference type="GO" id="GO:0043041">
    <property type="term" value="P:amino acid activation for nonribosomal peptide biosynthetic process"/>
    <property type="evidence" value="ECO:0007669"/>
    <property type="project" value="TreeGrafter"/>
</dbReference>
<organism evidence="5 6">
    <name type="scientific">Nocardia vermiculata</name>
    <dbReference type="NCBI Taxonomy" id="257274"/>
    <lineage>
        <taxon>Bacteria</taxon>
        <taxon>Bacillati</taxon>
        <taxon>Actinomycetota</taxon>
        <taxon>Actinomycetes</taxon>
        <taxon>Mycobacteriales</taxon>
        <taxon>Nocardiaceae</taxon>
        <taxon>Nocardia</taxon>
    </lineage>
</organism>
<dbReference type="SUPFAM" id="SSF47336">
    <property type="entry name" value="ACP-like"/>
    <property type="match status" value="1"/>
</dbReference>
<evidence type="ECO:0000313" key="5">
    <source>
        <dbReference type="EMBL" id="NKY50329.1"/>
    </source>
</evidence>
<dbReference type="InterPro" id="IPR045851">
    <property type="entry name" value="AMP-bd_C_sf"/>
</dbReference>
<comment type="cofactor">
    <cofactor evidence="1">
        <name>pantetheine 4'-phosphate</name>
        <dbReference type="ChEBI" id="CHEBI:47942"/>
    </cofactor>
</comment>
<dbReference type="InterPro" id="IPR010071">
    <property type="entry name" value="AA_adenyl_dom"/>
</dbReference>
<evidence type="ECO:0000313" key="6">
    <source>
        <dbReference type="Proteomes" id="UP000565711"/>
    </source>
</evidence>
<dbReference type="Pfam" id="PF13193">
    <property type="entry name" value="AMP-binding_C"/>
    <property type="match status" value="1"/>
</dbReference>
<dbReference type="PROSITE" id="PS00012">
    <property type="entry name" value="PHOSPHOPANTETHEINE"/>
    <property type="match status" value="1"/>
</dbReference>
<dbReference type="InterPro" id="IPR006162">
    <property type="entry name" value="Ppantetheine_attach_site"/>
</dbReference>
<dbReference type="Gene3D" id="3.30.559.10">
    <property type="entry name" value="Chloramphenicol acetyltransferase-like domain"/>
    <property type="match status" value="2"/>
</dbReference>
<dbReference type="Gene3D" id="3.30.300.30">
    <property type="match status" value="1"/>
</dbReference>
<name>A0A846Y189_9NOCA</name>
<dbReference type="SMART" id="SM00823">
    <property type="entry name" value="PKS_PP"/>
    <property type="match status" value="1"/>
</dbReference>
<dbReference type="GO" id="GO:0005829">
    <property type="term" value="C:cytosol"/>
    <property type="evidence" value="ECO:0007669"/>
    <property type="project" value="TreeGrafter"/>
</dbReference>